<proteinExistence type="inferred from homology"/>
<dbReference type="NCBIfam" id="NF004133">
    <property type="entry name" value="PRK05618.2-4"/>
    <property type="match status" value="1"/>
</dbReference>
<dbReference type="Pfam" id="PF01386">
    <property type="entry name" value="Ribosomal_L25p"/>
    <property type="match status" value="1"/>
</dbReference>
<comment type="similarity">
    <text evidence="5">Belongs to the bacterial ribosomal protein bL25 family. CTC subfamily.</text>
</comment>
<dbReference type="InterPro" id="IPR029751">
    <property type="entry name" value="Ribosomal_L25_dom"/>
</dbReference>
<organism evidence="9 10">
    <name type="scientific">Heliobacterium mobile</name>
    <name type="common">Heliobacillus mobilis</name>
    <dbReference type="NCBI Taxonomy" id="28064"/>
    <lineage>
        <taxon>Bacteria</taxon>
        <taxon>Bacillati</taxon>
        <taxon>Bacillota</taxon>
        <taxon>Clostridia</taxon>
        <taxon>Eubacteriales</taxon>
        <taxon>Heliobacteriaceae</taxon>
        <taxon>Heliobacterium</taxon>
    </lineage>
</organism>
<comment type="caution">
    <text evidence="9">The sequence shown here is derived from an EMBL/GenBank/DDBJ whole genome shotgun (WGS) entry which is preliminary data.</text>
</comment>
<dbReference type="Gene3D" id="2.40.240.10">
    <property type="entry name" value="Ribosomal Protein L25, Chain P"/>
    <property type="match status" value="1"/>
</dbReference>
<dbReference type="InterPro" id="IPR001021">
    <property type="entry name" value="Ribosomal_bL25_long"/>
</dbReference>
<protein>
    <recommendedName>
        <fullName evidence="5">Large ribosomal subunit protein bL25</fullName>
    </recommendedName>
    <alternativeName>
        <fullName evidence="5">General stress protein CTC</fullName>
    </alternativeName>
</protein>
<dbReference type="InterPro" id="IPR037121">
    <property type="entry name" value="Ribosomal_bL25_C"/>
</dbReference>
<dbReference type="Pfam" id="PF14693">
    <property type="entry name" value="Ribosomal_TL5_C"/>
    <property type="match status" value="1"/>
</dbReference>
<evidence type="ECO:0000256" key="5">
    <source>
        <dbReference type="HAMAP-Rule" id="MF_01334"/>
    </source>
</evidence>
<evidence type="ECO:0000256" key="6">
    <source>
        <dbReference type="SAM" id="MobiDB-lite"/>
    </source>
</evidence>
<name>A0A6I3SI68_HELMO</name>
<evidence type="ECO:0000259" key="8">
    <source>
        <dbReference type="Pfam" id="PF14693"/>
    </source>
</evidence>
<keyword evidence="10" id="KW-1185">Reference proteome</keyword>
<dbReference type="Gene3D" id="2.170.120.20">
    <property type="entry name" value="Ribosomal protein L25, beta domain"/>
    <property type="match status" value="1"/>
</dbReference>
<dbReference type="InterPro" id="IPR020056">
    <property type="entry name" value="Rbsml_bL25/Gln-tRNA_synth_N"/>
</dbReference>
<keyword evidence="1 5" id="KW-0699">rRNA-binding</keyword>
<dbReference type="InterPro" id="IPR011035">
    <property type="entry name" value="Ribosomal_bL25/Gln-tRNA_synth"/>
</dbReference>
<gene>
    <name evidence="5" type="primary">rplY</name>
    <name evidence="5" type="synonym">ctc</name>
    <name evidence="9" type="ORF">GJ688_05620</name>
</gene>
<dbReference type="CDD" id="cd00495">
    <property type="entry name" value="Ribosomal_L25_TL5_CTC"/>
    <property type="match status" value="1"/>
</dbReference>
<dbReference type="InterPro" id="IPR020057">
    <property type="entry name" value="Ribosomal_bL25_b-dom"/>
</dbReference>
<dbReference type="EMBL" id="WNKU01000004">
    <property type="protein sequence ID" value="MTV48462.1"/>
    <property type="molecule type" value="Genomic_DNA"/>
</dbReference>
<sequence>MEAIGIEPEVLNMEANQLRVSKREKGTQAYVKELRRRGLLPAVIYGKDTPDLLVSVNAKELQKLLNAKGSATAILDVAVEGGEEPKKVMVREMQRDPVARTLNHVDFQLVNMNEVISAEVTIHLVGTPVGVKAGGVIQHGLRTLEVEGLPAGLPPRIDLDVSHLDLHDKLTVADVTPPKGIDIVSDPDQVIASIVVPRAVVETTEEPATAEDPKEAEKANGAKAEEA</sequence>
<reference evidence="9 10" key="1">
    <citation type="submission" date="2019-11" db="EMBL/GenBank/DDBJ databases">
        <title>Whole-genome sequence of a the green, strictly anaerobic photosynthetic bacterium Heliobacillus mobilis DSM 6151.</title>
        <authorList>
            <person name="Kyndt J.A."/>
            <person name="Meyer T.E."/>
        </authorList>
    </citation>
    <scope>NUCLEOTIDE SEQUENCE [LARGE SCALE GENOMIC DNA]</scope>
    <source>
        <strain evidence="9 10">DSM 6151</strain>
    </source>
</reference>
<comment type="subunit">
    <text evidence="5">Part of the 50S ribosomal subunit; part of the 5S rRNA/L5/L18/L25 subcomplex. Contacts the 5S rRNA. Binds to the 5S rRNA independently of L5 and L18.</text>
</comment>
<evidence type="ECO:0000313" key="9">
    <source>
        <dbReference type="EMBL" id="MTV48462.1"/>
    </source>
</evidence>
<dbReference type="SUPFAM" id="SSF50715">
    <property type="entry name" value="Ribosomal protein L25-like"/>
    <property type="match status" value="1"/>
</dbReference>
<dbReference type="OrthoDB" id="9790002at2"/>
<feature type="domain" description="Large ribosomal subunit protein bL25 L25" evidence="7">
    <location>
        <begin position="18"/>
        <end position="107"/>
    </location>
</feature>
<dbReference type="InterPro" id="IPR020930">
    <property type="entry name" value="Ribosomal_uL5_bac-type"/>
</dbReference>
<keyword evidence="4 5" id="KW-0687">Ribonucleoprotein</keyword>
<evidence type="ECO:0000256" key="4">
    <source>
        <dbReference type="ARBA" id="ARBA00023274"/>
    </source>
</evidence>
<dbReference type="HAMAP" id="MF_01334">
    <property type="entry name" value="Ribosomal_bL25_CTC"/>
    <property type="match status" value="1"/>
</dbReference>
<dbReference type="Proteomes" id="UP000430670">
    <property type="component" value="Unassembled WGS sequence"/>
</dbReference>
<comment type="function">
    <text evidence="5">This is one of the proteins that binds to the 5S RNA in the ribosome where it forms part of the central protuberance.</text>
</comment>
<dbReference type="GO" id="GO:0003735">
    <property type="term" value="F:structural constituent of ribosome"/>
    <property type="evidence" value="ECO:0007669"/>
    <property type="project" value="InterPro"/>
</dbReference>
<dbReference type="GO" id="GO:0022625">
    <property type="term" value="C:cytosolic large ribosomal subunit"/>
    <property type="evidence" value="ECO:0007669"/>
    <property type="project" value="TreeGrafter"/>
</dbReference>
<keyword evidence="3 5" id="KW-0689">Ribosomal protein</keyword>
<evidence type="ECO:0000313" key="10">
    <source>
        <dbReference type="Proteomes" id="UP000430670"/>
    </source>
</evidence>
<evidence type="ECO:0000256" key="3">
    <source>
        <dbReference type="ARBA" id="ARBA00022980"/>
    </source>
</evidence>
<feature type="region of interest" description="Disordered" evidence="6">
    <location>
        <begin position="202"/>
        <end position="227"/>
    </location>
</feature>
<dbReference type="GO" id="GO:0006412">
    <property type="term" value="P:translation"/>
    <property type="evidence" value="ECO:0007669"/>
    <property type="project" value="UniProtKB-UniRule"/>
</dbReference>
<evidence type="ECO:0000256" key="1">
    <source>
        <dbReference type="ARBA" id="ARBA00022730"/>
    </source>
</evidence>
<evidence type="ECO:0000256" key="2">
    <source>
        <dbReference type="ARBA" id="ARBA00022884"/>
    </source>
</evidence>
<keyword evidence="2 5" id="KW-0694">RNA-binding</keyword>
<accession>A0A6I3SI68</accession>
<dbReference type="PANTHER" id="PTHR33284:SF1">
    <property type="entry name" value="RIBOSOMAL PROTEIN L25_GLN-TRNA SYNTHETASE, ANTI-CODON-BINDING DOMAIN-CONTAINING PROTEIN"/>
    <property type="match status" value="1"/>
</dbReference>
<dbReference type="PANTHER" id="PTHR33284">
    <property type="entry name" value="RIBOSOMAL PROTEIN L25/GLN-TRNA SYNTHETASE, ANTI-CODON-BINDING DOMAIN-CONTAINING PROTEIN"/>
    <property type="match status" value="1"/>
</dbReference>
<feature type="domain" description="Large ribosomal subunit protein bL25 beta" evidence="8">
    <location>
        <begin position="116"/>
        <end position="198"/>
    </location>
</feature>
<dbReference type="NCBIfam" id="TIGR00731">
    <property type="entry name" value="bL25_bact_ctc"/>
    <property type="match status" value="1"/>
</dbReference>
<feature type="compositionally biased region" description="Basic and acidic residues" evidence="6">
    <location>
        <begin position="211"/>
        <end position="227"/>
    </location>
</feature>
<dbReference type="AlphaFoldDB" id="A0A6I3SI68"/>
<dbReference type="GO" id="GO:0008097">
    <property type="term" value="F:5S rRNA binding"/>
    <property type="evidence" value="ECO:0007669"/>
    <property type="project" value="InterPro"/>
</dbReference>
<evidence type="ECO:0000259" key="7">
    <source>
        <dbReference type="Pfam" id="PF01386"/>
    </source>
</evidence>